<name>A0A2L2X9P6_9FIRM</name>
<dbReference type="EMBL" id="BFAV01000025">
    <property type="protein sequence ID" value="GBF32323.1"/>
    <property type="molecule type" value="Genomic_DNA"/>
</dbReference>
<evidence type="ECO:0000313" key="1">
    <source>
        <dbReference type="EMBL" id="GBF32323.1"/>
    </source>
</evidence>
<gene>
    <name evidence="1" type="ORF">DCCM_0517</name>
</gene>
<protein>
    <submittedName>
        <fullName evidence="1">Uncharacterized protein</fullName>
    </submittedName>
</protein>
<accession>A0A2L2X9P6</accession>
<dbReference type="Proteomes" id="UP000239549">
    <property type="component" value="Unassembled WGS sequence"/>
</dbReference>
<dbReference type="AlphaFoldDB" id="A0A2L2X9P6"/>
<reference evidence="2" key="1">
    <citation type="submission" date="2018-02" db="EMBL/GenBank/DDBJ databases">
        <title>Genome sequence of Desulfocucumis palustris strain NAW-5.</title>
        <authorList>
            <person name="Watanabe M."/>
            <person name="Kojima H."/>
            <person name="Fukui M."/>
        </authorList>
    </citation>
    <scope>NUCLEOTIDE SEQUENCE [LARGE SCALE GENOMIC DNA]</scope>
    <source>
        <strain evidence="2">NAW-5</strain>
    </source>
</reference>
<proteinExistence type="predicted"/>
<organism evidence="1 2">
    <name type="scientific">Desulfocucumis palustris</name>
    <dbReference type="NCBI Taxonomy" id="1898651"/>
    <lineage>
        <taxon>Bacteria</taxon>
        <taxon>Bacillati</taxon>
        <taxon>Bacillota</taxon>
        <taxon>Clostridia</taxon>
        <taxon>Eubacteriales</taxon>
        <taxon>Desulfocucumaceae</taxon>
        <taxon>Desulfocucumis</taxon>
    </lineage>
</organism>
<comment type="caution">
    <text evidence="1">The sequence shown here is derived from an EMBL/GenBank/DDBJ whole genome shotgun (WGS) entry which is preliminary data.</text>
</comment>
<keyword evidence="2" id="KW-1185">Reference proteome</keyword>
<evidence type="ECO:0000313" key="2">
    <source>
        <dbReference type="Proteomes" id="UP000239549"/>
    </source>
</evidence>
<sequence>MLQTYNHPFLFYLFFQRKGLNITKRTECCKINKKFFCIFLTASMSN</sequence>